<dbReference type="PROSITE" id="PS00411">
    <property type="entry name" value="KINESIN_MOTOR_1"/>
    <property type="match status" value="1"/>
</dbReference>
<feature type="coiled-coil region" evidence="7">
    <location>
        <begin position="527"/>
        <end position="554"/>
    </location>
</feature>
<dbReference type="InterPro" id="IPR027640">
    <property type="entry name" value="Kinesin-like_fam"/>
</dbReference>
<dbReference type="SMART" id="SM00129">
    <property type="entry name" value="KISc"/>
    <property type="match status" value="1"/>
</dbReference>
<dbReference type="InterPro" id="IPR001752">
    <property type="entry name" value="Kinesin_motor_dom"/>
</dbReference>
<dbReference type="PROSITE" id="PS50067">
    <property type="entry name" value="KINESIN_MOTOR_2"/>
    <property type="match status" value="1"/>
</dbReference>
<organism evidence="9 10">
    <name type="scientific">Blomia tropicalis</name>
    <name type="common">Mite</name>
    <dbReference type="NCBI Taxonomy" id="40697"/>
    <lineage>
        <taxon>Eukaryota</taxon>
        <taxon>Metazoa</taxon>
        <taxon>Ecdysozoa</taxon>
        <taxon>Arthropoda</taxon>
        <taxon>Chelicerata</taxon>
        <taxon>Arachnida</taxon>
        <taxon>Acari</taxon>
        <taxon>Acariformes</taxon>
        <taxon>Sarcoptiformes</taxon>
        <taxon>Astigmata</taxon>
        <taxon>Glycyphagoidea</taxon>
        <taxon>Echimyopodidae</taxon>
        <taxon>Blomia</taxon>
    </lineage>
</organism>
<keyword evidence="7" id="KW-0175">Coiled coil</keyword>
<keyword evidence="5 6" id="KW-0505">Motor protein</keyword>
<proteinExistence type="inferred from homology"/>
<dbReference type="GO" id="GO:0008017">
    <property type="term" value="F:microtubule binding"/>
    <property type="evidence" value="ECO:0007669"/>
    <property type="project" value="InterPro"/>
</dbReference>
<comment type="similarity">
    <text evidence="5 6">Belongs to the TRAFAC class myosin-kinesin ATPase superfamily. Kinesin family.</text>
</comment>
<evidence type="ECO:0000313" key="9">
    <source>
        <dbReference type="EMBL" id="KAJ6218308.1"/>
    </source>
</evidence>
<dbReference type="AlphaFoldDB" id="A0A9Q0M451"/>
<dbReference type="SUPFAM" id="SSF52540">
    <property type="entry name" value="P-loop containing nucleoside triphosphate hydrolases"/>
    <property type="match status" value="1"/>
</dbReference>
<evidence type="ECO:0000313" key="10">
    <source>
        <dbReference type="Proteomes" id="UP001142055"/>
    </source>
</evidence>
<feature type="coiled-coil region" evidence="7">
    <location>
        <begin position="400"/>
        <end position="434"/>
    </location>
</feature>
<gene>
    <name evidence="9" type="ORF">RDWZM_009465</name>
</gene>
<keyword evidence="2 5" id="KW-0547">Nucleotide-binding</keyword>
<dbReference type="GO" id="GO:0005874">
    <property type="term" value="C:microtubule"/>
    <property type="evidence" value="ECO:0007669"/>
    <property type="project" value="UniProtKB-KW"/>
</dbReference>
<evidence type="ECO:0000256" key="3">
    <source>
        <dbReference type="ARBA" id="ARBA00022840"/>
    </source>
</evidence>
<dbReference type="EMBL" id="JAPWDV010000003">
    <property type="protein sequence ID" value="KAJ6218308.1"/>
    <property type="molecule type" value="Genomic_DNA"/>
</dbReference>
<keyword evidence="4" id="KW-0963">Cytoplasm</keyword>
<dbReference type="InterPro" id="IPR027417">
    <property type="entry name" value="P-loop_NTPase"/>
</dbReference>
<dbReference type="PANTHER" id="PTHR47968">
    <property type="entry name" value="CENTROMERE PROTEIN E"/>
    <property type="match status" value="1"/>
</dbReference>
<comment type="subcellular location">
    <subcellularLocation>
        <location evidence="1">Cytoplasm</location>
        <location evidence="1">Cytoskeleton</location>
    </subcellularLocation>
</comment>
<comment type="caution">
    <text evidence="9">The sequence shown here is derived from an EMBL/GenBank/DDBJ whole genome shotgun (WGS) entry which is preliminary data.</text>
</comment>
<evidence type="ECO:0000256" key="6">
    <source>
        <dbReference type="RuleBase" id="RU000394"/>
    </source>
</evidence>
<dbReference type="InterPro" id="IPR019821">
    <property type="entry name" value="Kinesin_motor_CS"/>
</dbReference>
<dbReference type="OMA" id="LQNYYNM"/>
<sequence length="811" mass="93967">MQSAKKRSSEYMDYGVSKSPKVSSNMSEESVFNRLKVSVRIRPLKDTEIESKTTIDVIDSNMLVFDPVVYEEANDQYSYHGKTYKEIGRRAKKNLQFNFDRVFDENVNNLTVYQETTKDFVNSLLSGYNCTVFAYGSTGSGKTYTMLGSQNDPGIIFFTTMDLYKKLEEEENRNMELSVSYFEIYNEIIYDLLDPTSKQPLSVLEDSKKGMTVKNLSIHQPRNADHLIEMLEFGNKNRKLHPTDANAESSRSHAIFQINLRRKDFSENQEMSIQHSKMSLIDLAGSERAKVAYKSSRNKVLCREGSNINKSLLALGNCINALSNNEKKQGYIPFRSSKLTLILRDSLGGNCQTLMIATTSPALCHYEETHNTLLYAERAKGVQLNVRKNSITVPIQPREYKQSLEKLTNENVNLKQLNNDLRMKLQKYEMQKESEPIAPVNSSCEALHLLNSKKNSLDDLFSERLDFRKKLLECEHNLKKVELRLLMKKKDNEIINACNAASNTEELKPNSSFHSLYSQMLHYSDRKSSLVKNVEENESKIFRLEKELLDKTNNDIAVLGYFSKNHSEAQAKDQIMWHDHCQEIMDDVFSKWDSSNDTLKLSFEMCYKFYERFKNSSFMSEELEIEYRNFLSLLEGKKNVVWRDHIDSPTLKKKKDLVNLAILPVYMNGSLTPSEKRKLVAVRDITPLSRIQENQPYIYNNNINMNYKAQLGNTVTKYKSRSYTSKMITPNKTEKENYVVNNYRRNESSNGYCDSNGWSARRQNNYSTVNRLNKNPYLNYNSSSSKPTFSVSSSRRLTHSYKESYTPRFRY</sequence>
<feature type="binding site" evidence="5">
    <location>
        <begin position="136"/>
        <end position="143"/>
    </location>
    <ligand>
        <name>ATP</name>
        <dbReference type="ChEBI" id="CHEBI:30616"/>
    </ligand>
</feature>
<keyword evidence="4" id="KW-0206">Cytoskeleton</keyword>
<name>A0A9Q0M451_BLOTA</name>
<dbReference type="Proteomes" id="UP001142055">
    <property type="component" value="Chromosome 3"/>
</dbReference>
<dbReference type="PANTHER" id="PTHR47968:SF65">
    <property type="entry name" value="KINESIN MOTOR DOMAIN-CONTAINING PROTEIN"/>
    <property type="match status" value="1"/>
</dbReference>
<dbReference type="GO" id="GO:0003777">
    <property type="term" value="F:microtubule motor activity"/>
    <property type="evidence" value="ECO:0007669"/>
    <property type="project" value="InterPro"/>
</dbReference>
<keyword evidence="10" id="KW-1185">Reference proteome</keyword>
<dbReference type="PRINTS" id="PR00380">
    <property type="entry name" value="KINESINHEAVY"/>
</dbReference>
<evidence type="ECO:0000256" key="7">
    <source>
        <dbReference type="SAM" id="Coils"/>
    </source>
</evidence>
<protein>
    <recommendedName>
        <fullName evidence="6">Kinesin-like protein</fullName>
    </recommendedName>
</protein>
<evidence type="ECO:0000256" key="5">
    <source>
        <dbReference type="PROSITE-ProRule" id="PRU00283"/>
    </source>
</evidence>
<dbReference type="Pfam" id="PF00225">
    <property type="entry name" value="Kinesin"/>
    <property type="match status" value="1"/>
</dbReference>
<dbReference type="GO" id="GO:0007018">
    <property type="term" value="P:microtubule-based movement"/>
    <property type="evidence" value="ECO:0007669"/>
    <property type="project" value="InterPro"/>
</dbReference>
<evidence type="ECO:0000256" key="4">
    <source>
        <dbReference type="ARBA" id="ARBA00023212"/>
    </source>
</evidence>
<dbReference type="OrthoDB" id="6489156at2759"/>
<evidence type="ECO:0000256" key="1">
    <source>
        <dbReference type="ARBA" id="ARBA00004245"/>
    </source>
</evidence>
<reference evidence="9" key="1">
    <citation type="submission" date="2022-12" db="EMBL/GenBank/DDBJ databases">
        <title>Genome assemblies of Blomia tropicalis.</title>
        <authorList>
            <person name="Cui Y."/>
        </authorList>
    </citation>
    <scope>NUCLEOTIDE SEQUENCE</scope>
    <source>
        <tissue evidence="9">Adult mites</tissue>
    </source>
</reference>
<accession>A0A9Q0M451</accession>
<dbReference type="GO" id="GO:0005524">
    <property type="term" value="F:ATP binding"/>
    <property type="evidence" value="ECO:0007669"/>
    <property type="project" value="UniProtKB-UniRule"/>
</dbReference>
<evidence type="ECO:0000259" key="8">
    <source>
        <dbReference type="PROSITE" id="PS50067"/>
    </source>
</evidence>
<dbReference type="Gene3D" id="3.40.850.10">
    <property type="entry name" value="Kinesin motor domain"/>
    <property type="match status" value="1"/>
</dbReference>
<evidence type="ECO:0000256" key="2">
    <source>
        <dbReference type="ARBA" id="ARBA00022741"/>
    </source>
</evidence>
<keyword evidence="6" id="KW-0493">Microtubule</keyword>
<feature type="domain" description="Kinesin motor" evidence="8">
    <location>
        <begin position="34"/>
        <end position="382"/>
    </location>
</feature>
<dbReference type="InterPro" id="IPR036961">
    <property type="entry name" value="Kinesin_motor_dom_sf"/>
</dbReference>
<keyword evidence="3 5" id="KW-0067">ATP-binding</keyword>